<proteinExistence type="predicted"/>
<comment type="caution">
    <text evidence="4">The sequence shown here is derived from an EMBL/GenBank/DDBJ whole genome shotgun (WGS) entry which is preliminary data.</text>
</comment>
<evidence type="ECO:0000313" key="4">
    <source>
        <dbReference type="EMBL" id="KAK3040912.1"/>
    </source>
</evidence>
<accession>A0AA88X6R3</accession>
<reference evidence="4" key="1">
    <citation type="submission" date="2022-12" db="EMBL/GenBank/DDBJ databases">
        <title>Draft genome assemblies for two species of Escallonia (Escalloniales).</title>
        <authorList>
            <person name="Chanderbali A."/>
            <person name="Dervinis C."/>
            <person name="Anghel I."/>
            <person name="Soltis D."/>
            <person name="Soltis P."/>
            <person name="Zapata F."/>
        </authorList>
    </citation>
    <scope>NUCLEOTIDE SEQUENCE</scope>
    <source>
        <strain evidence="4">UCBG64.0493</strain>
        <tissue evidence="4">Leaf</tissue>
    </source>
</reference>
<dbReference type="Pfam" id="PF04195">
    <property type="entry name" value="Transposase_28"/>
    <property type="match status" value="1"/>
</dbReference>
<dbReference type="AlphaFoldDB" id="A0AA88X6R3"/>
<dbReference type="InterPro" id="IPR007321">
    <property type="entry name" value="Transposase_28"/>
</dbReference>
<evidence type="ECO:0000256" key="2">
    <source>
        <dbReference type="SAM" id="MobiDB-lite"/>
    </source>
</evidence>
<protein>
    <recommendedName>
        <fullName evidence="3">Transposase (putative) gypsy type domain-containing protein</fullName>
    </recommendedName>
</protein>
<feature type="region of interest" description="Disordered" evidence="2">
    <location>
        <begin position="1"/>
        <end position="30"/>
    </location>
</feature>
<feature type="region of interest" description="Disordered" evidence="2">
    <location>
        <begin position="177"/>
        <end position="218"/>
    </location>
</feature>
<feature type="domain" description="Transposase (putative) gypsy type" evidence="3">
    <location>
        <begin position="64"/>
        <end position="127"/>
    </location>
</feature>
<dbReference type="Proteomes" id="UP001188597">
    <property type="component" value="Unassembled WGS sequence"/>
</dbReference>
<evidence type="ECO:0000256" key="1">
    <source>
        <dbReference type="SAM" id="Coils"/>
    </source>
</evidence>
<evidence type="ECO:0000259" key="3">
    <source>
        <dbReference type="Pfam" id="PF04195"/>
    </source>
</evidence>
<feature type="compositionally biased region" description="Low complexity" evidence="2">
    <location>
        <begin position="1"/>
        <end position="29"/>
    </location>
</feature>
<organism evidence="4 5">
    <name type="scientific">Escallonia herrerae</name>
    <dbReference type="NCBI Taxonomy" id="1293975"/>
    <lineage>
        <taxon>Eukaryota</taxon>
        <taxon>Viridiplantae</taxon>
        <taxon>Streptophyta</taxon>
        <taxon>Embryophyta</taxon>
        <taxon>Tracheophyta</taxon>
        <taxon>Spermatophyta</taxon>
        <taxon>Magnoliopsida</taxon>
        <taxon>eudicotyledons</taxon>
        <taxon>Gunneridae</taxon>
        <taxon>Pentapetalae</taxon>
        <taxon>asterids</taxon>
        <taxon>campanulids</taxon>
        <taxon>Escalloniales</taxon>
        <taxon>Escalloniaceae</taxon>
        <taxon>Escallonia</taxon>
    </lineage>
</organism>
<keyword evidence="5" id="KW-1185">Reference proteome</keyword>
<evidence type="ECO:0000313" key="5">
    <source>
        <dbReference type="Proteomes" id="UP001188597"/>
    </source>
</evidence>
<feature type="coiled-coil region" evidence="1">
    <location>
        <begin position="304"/>
        <end position="360"/>
    </location>
</feature>
<dbReference type="EMBL" id="JAVXUP010000046">
    <property type="protein sequence ID" value="KAK3040912.1"/>
    <property type="molecule type" value="Genomic_DNA"/>
</dbReference>
<name>A0AA88X6R3_9ASTE</name>
<keyword evidence="1" id="KW-0175">Coiled coil</keyword>
<sequence length="622" mass="69272">MSETSASVSSSEESSSSSSSERVPTSGSEDLIREYPLPEGWYARLPGLQEPANYGTKFETGIYEEQVKSGYRLPLHPFALRFFEHYRMAPGQLVPNGWRKLAGLIYLVQTSGYKPDATDFMRVFFKICFVKGSRQLPGMLRGGLCIDEPLSEEQLEWAKVISPKPIPAGLLIPSPPAIPSMSSAETVPKAKGKRKEKQPSAELPSVPKRTRVTPPERSRRILEQVSIDDDPIFRSRWTLRCDDLGMPDSHVSEQHLLHGILPRDKEVFQTQTQTHETFACSFAQAVYTMYASGSEMFSRFEMARQVAADEAQQKREAVKEAQEASHRAEELSKQEADHLAQIATLEKRKAAEEVTKARDQGIRDFLDGNAGDEWLKKRADDGLEIYELGFAKAKEMFAERFPDILLDDFVLPAVISPSGETVLPSEAGDAAASHPPGEECSAITLFGHNVFGYIDHSVRAECSAITLFGQNVFGYIDHSDRVECSAITLFGQNVFGYIDHSDRAECSAITLFGQNVFGYIEHSDRAECSAITLFGQNIFGYIDHSDRAECSAITLFGQNRLKPGGVACLFETGKHVLLDHQSRRRGHIEASKNWEATLPSRWPSTTDIRIHSLGEIVLENDI</sequence>
<gene>
    <name evidence="4" type="ORF">RJ639_027907</name>
</gene>